<keyword evidence="3" id="KW-0815">Transposition</keyword>
<feature type="domain" description="Probable transposase IS891/IS1136/IS1341" evidence="6">
    <location>
        <begin position="160"/>
        <end position="253"/>
    </location>
</feature>
<evidence type="ECO:0000256" key="3">
    <source>
        <dbReference type="ARBA" id="ARBA00022578"/>
    </source>
</evidence>
<dbReference type="EMBL" id="CP002339">
    <property type="protein sequence ID" value="AEF05019.1"/>
    <property type="molecule type" value="Genomic_DNA"/>
</dbReference>
<sequence>MHTKTLKLRVRDKHCSELKQQARQVNFVWNYINDLSSRSIRERGVFLSAYDIQKYTNGAAKELGLHSQTVQCVSKEYVTRRKQFKKRQLNWRKSRGVRRSLGWIPVNTGAAKWKNGQIYFNGKHYSVWDSYGLSKYTFRTASFSEDARGRWYFNVVVSIKAEPSKGTSLLGIDLGCKDSATASNGEQLTNGEYRKLQQQLGIAQRARKKQRVKAIHAKIANRRKDNIHKFTRKLVNTSSAIFVGNVSSQAMVKTKLAKSVLDASWGSIKTVLEYKCAHAGIHFEEINEAYSTQTCSCCGTIPTSSPKGRIGLRIRQWTCSDCGTQNHRDINAARNIAAAGHRRLEGGIPVL</sequence>
<feature type="domain" description="Cas12f1-like TNB" evidence="7">
    <location>
        <begin position="265"/>
        <end position="336"/>
    </location>
</feature>
<gene>
    <name evidence="8" type="ordered locus">ambt_17585</name>
</gene>
<dbReference type="KEGG" id="alt:ambt_17585"/>
<dbReference type="InterPro" id="IPR001959">
    <property type="entry name" value="Transposase"/>
</dbReference>
<dbReference type="AlphaFoldDB" id="F5Z5L4"/>
<dbReference type="Pfam" id="PF07282">
    <property type="entry name" value="Cas12f1-like_TNB"/>
    <property type="match status" value="1"/>
</dbReference>
<evidence type="ECO:0000256" key="5">
    <source>
        <dbReference type="ARBA" id="ARBA00023172"/>
    </source>
</evidence>
<dbReference type="PANTHER" id="PTHR30405:SF11">
    <property type="entry name" value="RNA-GUIDED DNA ENDONUCLEASE RV2885C-RELATED"/>
    <property type="match status" value="1"/>
</dbReference>
<accession>F5Z5L4</accession>
<keyword evidence="4" id="KW-0238">DNA-binding</keyword>
<dbReference type="InterPro" id="IPR051399">
    <property type="entry name" value="RNA-guided_DNA_endo/Transpos"/>
</dbReference>
<dbReference type="GO" id="GO:0006310">
    <property type="term" value="P:DNA recombination"/>
    <property type="evidence" value="ECO:0007669"/>
    <property type="project" value="UniProtKB-KW"/>
</dbReference>
<dbReference type="RefSeq" id="WP_013785938.1">
    <property type="nucleotide sequence ID" value="NC_015554.1"/>
</dbReference>
<dbReference type="Pfam" id="PF01385">
    <property type="entry name" value="OrfB_IS605"/>
    <property type="match status" value="1"/>
</dbReference>
<dbReference type="Proteomes" id="UP000000683">
    <property type="component" value="Chromosome"/>
</dbReference>
<dbReference type="NCBIfam" id="NF040570">
    <property type="entry name" value="guided_TnpB"/>
    <property type="match status" value="1"/>
</dbReference>
<keyword evidence="9" id="KW-1185">Reference proteome</keyword>
<comment type="similarity">
    <text evidence="2">In the N-terminal section; belongs to the transposase 2 family.</text>
</comment>
<evidence type="ECO:0000256" key="2">
    <source>
        <dbReference type="ARBA" id="ARBA00011044"/>
    </source>
</evidence>
<dbReference type="PANTHER" id="PTHR30405">
    <property type="entry name" value="TRANSPOSASE"/>
    <property type="match status" value="1"/>
</dbReference>
<evidence type="ECO:0000259" key="6">
    <source>
        <dbReference type="Pfam" id="PF01385"/>
    </source>
</evidence>
<dbReference type="InterPro" id="IPR010095">
    <property type="entry name" value="Cas12f1-like_TNB"/>
</dbReference>
<dbReference type="eggNOG" id="COG0675">
    <property type="taxonomic scope" value="Bacteria"/>
</dbReference>
<organism evidence="8 9">
    <name type="scientific">Alteromonas naphthalenivorans</name>
    <dbReference type="NCBI Taxonomy" id="715451"/>
    <lineage>
        <taxon>Bacteria</taxon>
        <taxon>Pseudomonadati</taxon>
        <taxon>Pseudomonadota</taxon>
        <taxon>Gammaproteobacteria</taxon>
        <taxon>Alteromonadales</taxon>
        <taxon>Alteromonadaceae</taxon>
        <taxon>Alteromonas/Salinimonas group</taxon>
        <taxon>Alteromonas</taxon>
    </lineage>
</organism>
<dbReference type="NCBIfam" id="TIGR01766">
    <property type="entry name" value="IS200/IS605 family accessory protein TnpB-like domain"/>
    <property type="match status" value="1"/>
</dbReference>
<comment type="similarity">
    <text evidence="1">In the C-terminal section; belongs to the transposase 35 family.</text>
</comment>
<dbReference type="HOGENOM" id="CLU_045090_0_0_6"/>
<evidence type="ECO:0000256" key="1">
    <source>
        <dbReference type="ARBA" id="ARBA00008761"/>
    </source>
</evidence>
<evidence type="ECO:0000256" key="4">
    <source>
        <dbReference type="ARBA" id="ARBA00023125"/>
    </source>
</evidence>
<protein>
    <submittedName>
        <fullName evidence="8">Transposase, orfB</fullName>
    </submittedName>
</protein>
<keyword evidence="5" id="KW-0233">DNA recombination</keyword>
<dbReference type="OrthoDB" id="6653725at2"/>
<dbReference type="GO" id="GO:0032196">
    <property type="term" value="P:transposition"/>
    <property type="evidence" value="ECO:0007669"/>
    <property type="project" value="UniProtKB-KW"/>
</dbReference>
<evidence type="ECO:0000313" key="9">
    <source>
        <dbReference type="Proteomes" id="UP000000683"/>
    </source>
</evidence>
<dbReference type="GO" id="GO:0003677">
    <property type="term" value="F:DNA binding"/>
    <property type="evidence" value="ECO:0007669"/>
    <property type="project" value="UniProtKB-KW"/>
</dbReference>
<evidence type="ECO:0000259" key="7">
    <source>
        <dbReference type="Pfam" id="PF07282"/>
    </source>
</evidence>
<proteinExistence type="inferred from homology"/>
<reference evidence="8 9" key="1">
    <citation type="journal article" date="2011" name="J. Bacteriol.">
        <title>Complete genome sequence of the polycyclic aromatic hydrocarbon-degrading bacterium Alteromonas sp. strain SN2.</title>
        <authorList>
            <person name="Jin H.M."/>
            <person name="Jeong H."/>
            <person name="Moon E.J."/>
            <person name="Math R.K."/>
            <person name="Lee K."/>
            <person name="Kim H.J."/>
            <person name="Jeon C.O."/>
            <person name="Oh T.K."/>
            <person name="Kim J.F."/>
        </authorList>
    </citation>
    <scope>NUCLEOTIDE SEQUENCE [LARGE SCALE GENOMIC DNA]</scope>
    <source>
        <strain evidence="9">JCM 17741 / KACC 18427 / KCTC 11700BP / SN2</strain>
    </source>
</reference>
<name>F5Z5L4_ALTNA</name>
<evidence type="ECO:0000313" key="8">
    <source>
        <dbReference type="EMBL" id="AEF05019.1"/>
    </source>
</evidence>